<proteinExistence type="predicted"/>
<keyword evidence="2" id="KW-1185">Reference proteome</keyword>
<gene>
    <name evidence="1" type="ORF">F4820DRAFT_442334</name>
</gene>
<evidence type="ECO:0000313" key="2">
    <source>
        <dbReference type="Proteomes" id="UP001497700"/>
    </source>
</evidence>
<comment type="caution">
    <text evidence="1">The sequence shown here is derived from an EMBL/GenBank/DDBJ whole genome shotgun (WGS) entry which is preliminary data.</text>
</comment>
<evidence type="ECO:0000313" key="1">
    <source>
        <dbReference type="EMBL" id="KAI4858498.1"/>
    </source>
</evidence>
<reference evidence="1 2" key="1">
    <citation type="journal article" date="2022" name="New Phytol.">
        <title>Ecological generalism drives hyperdiversity of secondary metabolite gene clusters in xylarialean endophytes.</title>
        <authorList>
            <person name="Franco M.E.E."/>
            <person name="Wisecaver J.H."/>
            <person name="Arnold A.E."/>
            <person name="Ju Y.M."/>
            <person name="Slot J.C."/>
            <person name="Ahrendt S."/>
            <person name="Moore L.P."/>
            <person name="Eastman K.E."/>
            <person name="Scott K."/>
            <person name="Konkel Z."/>
            <person name="Mondo S.J."/>
            <person name="Kuo A."/>
            <person name="Hayes R.D."/>
            <person name="Haridas S."/>
            <person name="Andreopoulos B."/>
            <person name="Riley R."/>
            <person name="LaButti K."/>
            <person name="Pangilinan J."/>
            <person name="Lipzen A."/>
            <person name="Amirebrahimi M."/>
            <person name="Yan J."/>
            <person name="Adam C."/>
            <person name="Keymanesh K."/>
            <person name="Ng V."/>
            <person name="Louie K."/>
            <person name="Northen T."/>
            <person name="Drula E."/>
            <person name="Henrissat B."/>
            <person name="Hsieh H.M."/>
            <person name="Youens-Clark K."/>
            <person name="Lutzoni F."/>
            <person name="Miadlikowska J."/>
            <person name="Eastwood D.C."/>
            <person name="Hamelin R.C."/>
            <person name="Grigoriev I.V."/>
            <person name="U'Ren J.M."/>
        </authorList>
    </citation>
    <scope>NUCLEOTIDE SEQUENCE [LARGE SCALE GENOMIC DNA]</scope>
    <source>
        <strain evidence="1 2">CBS 119005</strain>
    </source>
</reference>
<dbReference type="Proteomes" id="UP001497700">
    <property type="component" value="Unassembled WGS sequence"/>
</dbReference>
<sequence length="303" mass="33576">MMSDFRNLPAQGAIPYTGPWVDGDSRGGSFCMSRALLWGWLLPVMREVVIAMTPVPETPYAVYNGTPPDMPYATQDKWHIGDSSAGDDDYKWVPNGQATWKATTPRKVTSKKATDTHDANDYEVVSESSDQIEATVSFDAGSEAINLRGSSTFQFRIDHTRSSGHPTYFWVEVYTKWSLQINMASIEEGGIIFQMPNEHAIDVTHKFDGNLKMGTFPQTLAENISDTLKSSMSTALEGVEEKLIHALANANRLCLPAAGTFFMKDPIFNQQGDLLVSLTYDGAEPPAPPRKGKYRLRPKVLET</sequence>
<protein>
    <submittedName>
        <fullName evidence="1">Uncharacterized protein</fullName>
    </submittedName>
</protein>
<accession>A0ACB9YH68</accession>
<name>A0ACB9YH68_9PEZI</name>
<dbReference type="EMBL" id="MU393757">
    <property type="protein sequence ID" value="KAI4858498.1"/>
    <property type="molecule type" value="Genomic_DNA"/>
</dbReference>
<organism evidence="1 2">
    <name type="scientific">Hypoxylon rubiginosum</name>
    <dbReference type="NCBI Taxonomy" id="110542"/>
    <lineage>
        <taxon>Eukaryota</taxon>
        <taxon>Fungi</taxon>
        <taxon>Dikarya</taxon>
        <taxon>Ascomycota</taxon>
        <taxon>Pezizomycotina</taxon>
        <taxon>Sordariomycetes</taxon>
        <taxon>Xylariomycetidae</taxon>
        <taxon>Xylariales</taxon>
        <taxon>Hypoxylaceae</taxon>
        <taxon>Hypoxylon</taxon>
    </lineage>
</organism>